<evidence type="ECO:0000313" key="3">
    <source>
        <dbReference type="Proteomes" id="UP001596512"/>
    </source>
</evidence>
<proteinExistence type="inferred from homology"/>
<protein>
    <submittedName>
        <fullName evidence="2">Asp23/Gls24 family envelope stress response protein</fullName>
    </submittedName>
</protein>
<gene>
    <name evidence="2" type="ORF">ACFQV2_10510</name>
</gene>
<dbReference type="InterPro" id="IPR005531">
    <property type="entry name" value="Asp23"/>
</dbReference>
<reference evidence="3" key="1">
    <citation type="journal article" date="2019" name="Int. J. Syst. Evol. Microbiol.">
        <title>The Global Catalogue of Microorganisms (GCM) 10K type strain sequencing project: providing services to taxonomists for standard genome sequencing and annotation.</title>
        <authorList>
            <consortium name="The Broad Institute Genomics Platform"/>
            <consortium name="The Broad Institute Genome Sequencing Center for Infectious Disease"/>
            <person name="Wu L."/>
            <person name="Ma J."/>
        </authorList>
    </citation>
    <scope>NUCLEOTIDE SEQUENCE [LARGE SCALE GENOMIC DNA]</scope>
    <source>
        <strain evidence="3">JCM 17695</strain>
    </source>
</reference>
<dbReference type="Proteomes" id="UP001596512">
    <property type="component" value="Unassembled WGS sequence"/>
</dbReference>
<accession>A0ABW2TLJ8</accession>
<keyword evidence="3" id="KW-1185">Reference proteome</keyword>
<comment type="caution">
    <text evidence="2">The sequence shown here is derived from an EMBL/GenBank/DDBJ whole genome shotgun (WGS) entry which is preliminary data.</text>
</comment>
<comment type="similarity">
    <text evidence="1">Belongs to the asp23 family.</text>
</comment>
<dbReference type="Pfam" id="PF03780">
    <property type="entry name" value="Asp23"/>
    <property type="match status" value="1"/>
</dbReference>
<name>A0ABW2TLJ8_9PSEU</name>
<dbReference type="EMBL" id="JBHTEY010000004">
    <property type="protein sequence ID" value="MFC7613915.1"/>
    <property type="molecule type" value="Genomic_DNA"/>
</dbReference>
<evidence type="ECO:0000256" key="1">
    <source>
        <dbReference type="ARBA" id="ARBA00005721"/>
    </source>
</evidence>
<evidence type="ECO:0000313" key="2">
    <source>
        <dbReference type="EMBL" id="MFC7613915.1"/>
    </source>
</evidence>
<sequence>MSADAGDRGALTIAPSVVRAVAERAADTTPGAARVARALGLGARGASASVDGDGPRVDVRIELALSYPAAVRAVATAVRARVTEDVERITGYRVRGVDVVVTGLVPPERNRVE</sequence>
<organism evidence="2 3">
    <name type="scientific">Actinokineospora soli</name>
    <dbReference type="NCBI Taxonomy" id="1048753"/>
    <lineage>
        <taxon>Bacteria</taxon>
        <taxon>Bacillati</taxon>
        <taxon>Actinomycetota</taxon>
        <taxon>Actinomycetes</taxon>
        <taxon>Pseudonocardiales</taxon>
        <taxon>Pseudonocardiaceae</taxon>
        <taxon>Actinokineospora</taxon>
    </lineage>
</organism>